<keyword evidence="3" id="KW-1185">Reference proteome</keyword>
<organism evidence="2 3">
    <name type="scientific">Streptomyces silvisoli</name>
    <dbReference type="NCBI Taxonomy" id="3034235"/>
    <lineage>
        <taxon>Bacteria</taxon>
        <taxon>Bacillati</taxon>
        <taxon>Actinomycetota</taxon>
        <taxon>Actinomycetes</taxon>
        <taxon>Kitasatosporales</taxon>
        <taxon>Streptomycetaceae</taxon>
        <taxon>Streptomyces</taxon>
    </lineage>
</organism>
<proteinExistence type="predicted"/>
<dbReference type="InterPro" id="IPR012577">
    <property type="entry name" value="NIPSNAP"/>
</dbReference>
<evidence type="ECO:0000259" key="1">
    <source>
        <dbReference type="Pfam" id="PF07978"/>
    </source>
</evidence>
<dbReference type="Gene3D" id="3.30.70.100">
    <property type="match status" value="1"/>
</dbReference>
<dbReference type="Proteomes" id="UP001216579">
    <property type="component" value="Unassembled WGS sequence"/>
</dbReference>
<dbReference type="Pfam" id="PF07978">
    <property type="entry name" value="NIPSNAP"/>
    <property type="match status" value="1"/>
</dbReference>
<evidence type="ECO:0000313" key="2">
    <source>
        <dbReference type="EMBL" id="MDF3294237.1"/>
    </source>
</evidence>
<comment type="caution">
    <text evidence="2">The sequence shown here is derived from an EMBL/GenBank/DDBJ whole genome shotgun (WGS) entry which is preliminary data.</text>
</comment>
<protein>
    <submittedName>
        <fullName evidence="2">NIPSNAP family protein</fullName>
    </submittedName>
</protein>
<evidence type="ECO:0000313" key="3">
    <source>
        <dbReference type="Proteomes" id="UP001216579"/>
    </source>
</evidence>
<feature type="domain" description="NIPSNAP" evidence="1">
    <location>
        <begin position="3"/>
        <end position="96"/>
    </location>
</feature>
<reference evidence="2 3" key="1">
    <citation type="submission" date="2023-03" db="EMBL/GenBank/DDBJ databases">
        <title>Draft genome sequence of Streptomyces sp. RB6PN23 isolated from peat swamp forest in Thailand.</title>
        <authorList>
            <person name="Klaysubun C."/>
            <person name="Duangmal K."/>
        </authorList>
    </citation>
    <scope>NUCLEOTIDE SEQUENCE [LARGE SCALE GENOMIC DNA]</scope>
    <source>
        <strain evidence="2 3">RB6PN23</strain>
    </source>
</reference>
<dbReference type="EMBL" id="JARJBC010000039">
    <property type="protein sequence ID" value="MDF3294237.1"/>
    <property type="molecule type" value="Genomic_DNA"/>
</dbReference>
<dbReference type="InterPro" id="IPR011008">
    <property type="entry name" value="Dimeric_a/b-barrel"/>
</dbReference>
<dbReference type="RefSeq" id="WP_276097039.1">
    <property type="nucleotide sequence ID" value="NZ_JARJBC010000039.1"/>
</dbReference>
<dbReference type="SUPFAM" id="SSF54909">
    <property type="entry name" value="Dimeric alpha+beta barrel"/>
    <property type="match status" value="1"/>
</dbReference>
<accession>A0ABT5ZWP3</accession>
<sequence>MLYEIRYYQSQPGRREEWIRYMEDVVVPFQASKGITVVASFTDEQDEDGYVWIRRFEDEAQREAQSSAVYDSGRWKNEIGPVVHELLLPEKSVVTRAAPTPASPLQ</sequence>
<name>A0ABT5ZWP3_9ACTN</name>
<gene>
    <name evidence="2" type="ORF">P3G67_34545</name>
</gene>